<dbReference type="GO" id="GO:0051287">
    <property type="term" value="F:NAD binding"/>
    <property type="evidence" value="ECO:0007669"/>
    <property type="project" value="InterPro"/>
</dbReference>
<reference evidence="7" key="1">
    <citation type="submission" date="2021-02" db="EMBL/GenBank/DDBJ databases">
        <title>Natrosporangium hydrolyticum gen. nov., sp. nov, a haloalkaliphilic actinobacterium from a soda solonchak soil.</title>
        <authorList>
            <person name="Sorokin D.Y."/>
            <person name="Khijniak T.V."/>
            <person name="Zakharycheva A.P."/>
            <person name="Boueva O.V."/>
            <person name="Ariskina E.V."/>
            <person name="Hahnke R.L."/>
            <person name="Bunk B."/>
            <person name="Sproer C."/>
            <person name="Schumann P."/>
            <person name="Evtushenko L.I."/>
            <person name="Kublanov I.V."/>
        </authorList>
    </citation>
    <scope>NUCLEOTIDE SEQUENCE</scope>
    <source>
        <strain evidence="7">DSM 106523</strain>
    </source>
</reference>
<name>A0A895YE05_9ACTN</name>
<keyword evidence="8" id="KW-1185">Reference proteome</keyword>
<evidence type="ECO:0000313" key="7">
    <source>
        <dbReference type="EMBL" id="QSB13629.1"/>
    </source>
</evidence>
<comment type="similarity">
    <text evidence="1">Belongs to the HIBADH-related family.</text>
</comment>
<gene>
    <name evidence="7" type="ORF">JQS43_18895</name>
</gene>
<dbReference type="SUPFAM" id="SSF48179">
    <property type="entry name" value="6-phosphogluconate dehydrogenase C-terminal domain-like"/>
    <property type="match status" value="1"/>
</dbReference>
<dbReference type="Gene3D" id="3.40.50.720">
    <property type="entry name" value="NAD(P)-binding Rossmann-like Domain"/>
    <property type="match status" value="1"/>
</dbReference>
<evidence type="ECO:0000256" key="3">
    <source>
        <dbReference type="ARBA" id="ARBA00023027"/>
    </source>
</evidence>
<evidence type="ECO:0000259" key="5">
    <source>
        <dbReference type="Pfam" id="PF03446"/>
    </source>
</evidence>
<dbReference type="RefSeq" id="WP_239675727.1">
    <property type="nucleotide sequence ID" value="NZ_CP070499.1"/>
</dbReference>
<dbReference type="PANTHER" id="PTHR43580:SF2">
    <property type="entry name" value="CYTOKINE-LIKE NUCLEAR FACTOR N-PAC"/>
    <property type="match status" value="1"/>
</dbReference>
<dbReference type="AlphaFoldDB" id="A0A895YE05"/>
<dbReference type="InterPro" id="IPR008927">
    <property type="entry name" value="6-PGluconate_DH-like_C_sf"/>
</dbReference>
<evidence type="ECO:0000256" key="1">
    <source>
        <dbReference type="ARBA" id="ARBA00009080"/>
    </source>
</evidence>
<dbReference type="PIRSF" id="PIRSF000103">
    <property type="entry name" value="HIBADH"/>
    <property type="match status" value="1"/>
</dbReference>
<dbReference type="Proteomes" id="UP000662857">
    <property type="component" value="Chromosome"/>
</dbReference>
<feature type="domain" description="6-phosphogluconate dehydrogenase NADP-binding" evidence="5">
    <location>
        <begin position="9"/>
        <end position="170"/>
    </location>
</feature>
<dbReference type="Pfam" id="PF14833">
    <property type="entry name" value="NAD_binding_11"/>
    <property type="match status" value="1"/>
</dbReference>
<dbReference type="GO" id="GO:0050661">
    <property type="term" value="F:NADP binding"/>
    <property type="evidence" value="ECO:0007669"/>
    <property type="project" value="InterPro"/>
</dbReference>
<protein>
    <submittedName>
        <fullName evidence="7">NAD(P)-dependent oxidoreductase</fullName>
    </submittedName>
</protein>
<dbReference type="InterPro" id="IPR029154">
    <property type="entry name" value="HIBADH-like_NADP-bd"/>
</dbReference>
<dbReference type="Gene3D" id="1.10.1040.10">
    <property type="entry name" value="N-(1-d-carboxylethyl)-l-norvaline Dehydrogenase, domain 2"/>
    <property type="match status" value="1"/>
</dbReference>
<evidence type="ECO:0000313" key="8">
    <source>
        <dbReference type="Proteomes" id="UP000662857"/>
    </source>
</evidence>
<dbReference type="SUPFAM" id="SSF51735">
    <property type="entry name" value="NAD(P)-binding Rossmann-fold domains"/>
    <property type="match status" value="1"/>
</dbReference>
<sequence>MTGADRTRVALIGTGRMGAAMAGRLTDAGFPVALFNRTRAKADRVAAELAGPATVYDTAAAAAHSADVVLVSLADDAAVTAAYRGDAGVAAGVRPGTVVLEMSTLAPATVRALAPLVTDQGGILVDAPVSGSVATVQQGQLTVLAAGDPAALDRARPALETFAKKIFHLGDLGAGATMKLAVNSIVHGLNQVLAEALVLAEKAGVARAAAYEVFANSAAAAPYVQYKQESFLHPDQAPVAFSLDLVAKDLDLIQTLAAESGARMELTAATRAVVEAAVAEGLGDRDLSAVAELLRRHS</sequence>
<evidence type="ECO:0000256" key="2">
    <source>
        <dbReference type="ARBA" id="ARBA00023002"/>
    </source>
</evidence>
<feature type="domain" description="3-hydroxyisobutyrate dehydrogenase-like NAD-binding" evidence="6">
    <location>
        <begin position="173"/>
        <end position="294"/>
    </location>
</feature>
<dbReference type="InterPro" id="IPR015815">
    <property type="entry name" value="HIBADH-related"/>
</dbReference>
<dbReference type="InterPro" id="IPR013328">
    <property type="entry name" value="6PGD_dom2"/>
</dbReference>
<dbReference type="InterPro" id="IPR051265">
    <property type="entry name" value="HIBADH-related_NP60_sf"/>
</dbReference>
<dbReference type="InterPro" id="IPR006115">
    <property type="entry name" value="6PGDH_NADP-bd"/>
</dbReference>
<dbReference type="KEGG" id="nhy:JQS43_18895"/>
<evidence type="ECO:0000259" key="6">
    <source>
        <dbReference type="Pfam" id="PF14833"/>
    </source>
</evidence>
<accession>A0A895YE05</accession>
<feature type="active site" evidence="4">
    <location>
        <position position="179"/>
    </location>
</feature>
<proteinExistence type="inferred from homology"/>
<dbReference type="Pfam" id="PF03446">
    <property type="entry name" value="NAD_binding_2"/>
    <property type="match status" value="1"/>
</dbReference>
<evidence type="ECO:0000256" key="4">
    <source>
        <dbReference type="PIRSR" id="PIRSR000103-1"/>
    </source>
</evidence>
<dbReference type="EMBL" id="CP070499">
    <property type="protein sequence ID" value="QSB13629.1"/>
    <property type="molecule type" value="Genomic_DNA"/>
</dbReference>
<dbReference type="InterPro" id="IPR036291">
    <property type="entry name" value="NAD(P)-bd_dom_sf"/>
</dbReference>
<organism evidence="7 8">
    <name type="scientific">Natronosporangium hydrolyticum</name>
    <dbReference type="NCBI Taxonomy" id="2811111"/>
    <lineage>
        <taxon>Bacteria</taxon>
        <taxon>Bacillati</taxon>
        <taxon>Actinomycetota</taxon>
        <taxon>Actinomycetes</taxon>
        <taxon>Micromonosporales</taxon>
        <taxon>Micromonosporaceae</taxon>
        <taxon>Natronosporangium</taxon>
    </lineage>
</organism>
<dbReference type="PANTHER" id="PTHR43580">
    <property type="entry name" value="OXIDOREDUCTASE GLYR1-RELATED"/>
    <property type="match status" value="1"/>
</dbReference>
<keyword evidence="3" id="KW-0520">NAD</keyword>
<dbReference type="GO" id="GO:0016491">
    <property type="term" value="F:oxidoreductase activity"/>
    <property type="evidence" value="ECO:0007669"/>
    <property type="project" value="UniProtKB-KW"/>
</dbReference>
<keyword evidence="2" id="KW-0560">Oxidoreductase</keyword>